<dbReference type="AlphaFoldDB" id="A0A892I3P6"/>
<dbReference type="Pfam" id="PF06155">
    <property type="entry name" value="GBBH-like_N"/>
    <property type="match status" value="1"/>
</dbReference>
<protein>
    <submittedName>
        <fullName evidence="4">DUF971 domain-containing protein</fullName>
    </submittedName>
</protein>
<accession>A0A892I3P6</accession>
<keyword evidence="2" id="KW-0408">Iron</keyword>
<dbReference type="PANTHER" id="PTHR35303">
    <property type="entry name" value="OS02G0197800 PROTEIN"/>
    <property type="match status" value="1"/>
</dbReference>
<evidence type="ECO:0000259" key="3">
    <source>
        <dbReference type="Pfam" id="PF06155"/>
    </source>
</evidence>
<dbReference type="InterPro" id="IPR038492">
    <property type="entry name" value="GBBH-like_N_sf"/>
</dbReference>
<evidence type="ECO:0000256" key="1">
    <source>
        <dbReference type="ARBA" id="ARBA00022723"/>
    </source>
</evidence>
<reference evidence="4 5" key="1">
    <citation type="submission" date="2021-02" db="EMBL/GenBank/DDBJ databases">
        <title>FDA dAtabase for Regulatory Grade micrObial Sequences (FDA-ARGOS): Supporting development and validation of Infectious Disease Dx tests.</title>
        <authorList>
            <person name="Minogue T."/>
            <person name="Wolcott M."/>
            <person name="Wasieloski L."/>
            <person name="Aguilar W."/>
            <person name="Moore D."/>
            <person name="Jaissle J."/>
            <person name="Tallon L."/>
            <person name="Sadzewicz L."/>
            <person name="Zhao X."/>
            <person name="Boylan J."/>
            <person name="Ott S."/>
            <person name="Bowen H."/>
            <person name="Vavikolanu K."/>
            <person name="Mehta A."/>
            <person name="Aluvathingal J."/>
            <person name="Nadendla S."/>
            <person name="Yan Y."/>
            <person name="Sichtig H."/>
        </authorList>
    </citation>
    <scope>NUCLEOTIDE SEQUENCE [LARGE SCALE GENOMIC DNA]</scope>
    <source>
        <strain evidence="4 5">FDAARGOS_1272</strain>
    </source>
</reference>
<evidence type="ECO:0000256" key="2">
    <source>
        <dbReference type="ARBA" id="ARBA00023004"/>
    </source>
</evidence>
<dbReference type="PANTHER" id="PTHR35303:SF8">
    <property type="entry name" value="GAMMA-BUTYROBETAINE HYDROXYLASE-LIKE N-TERMINAL DOMAIN-CONTAINING PROTEIN"/>
    <property type="match status" value="1"/>
</dbReference>
<dbReference type="InterPro" id="IPR010376">
    <property type="entry name" value="GBBH-like_N"/>
</dbReference>
<dbReference type="Proteomes" id="UP000625568">
    <property type="component" value="Chromosome 1"/>
</dbReference>
<dbReference type="GO" id="GO:0046872">
    <property type="term" value="F:metal ion binding"/>
    <property type="evidence" value="ECO:0007669"/>
    <property type="project" value="UniProtKB-KW"/>
</dbReference>
<organism evidence="4 5">
    <name type="scientific">Burkholderia dolosa</name>
    <dbReference type="NCBI Taxonomy" id="152500"/>
    <lineage>
        <taxon>Bacteria</taxon>
        <taxon>Pseudomonadati</taxon>
        <taxon>Pseudomonadota</taxon>
        <taxon>Betaproteobacteria</taxon>
        <taxon>Burkholderiales</taxon>
        <taxon>Burkholderiaceae</taxon>
        <taxon>Burkholderia</taxon>
        <taxon>Burkholderia cepacia complex</taxon>
    </lineage>
</organism>
<gene>
    <name evidence="4" type="ORF">I6K02_00165</name>
</gene>
<dbReference type="RefSeq" id="WP_006764069.1">
    <property type="nucleotide sequence ID" value="NZ_CABVPR010000022.1"/>
</dbReference>
<keyword evidence="1" id="KW-0479">Metal-binding</keyword>
<sequence length="108" mass="11598">MTAPAELVLDHAARVLTLRWPDGRTQRLDYVRLRSACPCAACRALRRRGEIVDAPADLTLAGVEPFGYGIRIAFGDGHARGIYPWSYLAELGGSSETNAGAATRCPAV</sequence>
<evidence type="ECO:0000313" key="4">
    <source>
        <dbReference type="EMBL" id="QRO77392.1"/>
    </source>
</evidence>
<dbReference type="GeneID" id="93128196"/>
<feature type="domain" description="Gamma-butyrobetaine hydroxylase-like N-terminal" evidence="3">
    <location>
        <begin position="9"/>
        <end position="88"/>
    </location>
</feature>
<dbReference type="EMBL" id="CP069482">
    <property type="protein sequence ID" value="QRO77392.1"/>
    <property type="molecule type" value="Genomic_DNA"/>
</dbReference>
<proteinExistence type="predicted"/>
<evidence type="ECO:0000313" key="5">
    <source>
        <dbReference type="Proteomes" id="UP000625568"/>
    </source>
</evidence>
<name>A0A892I3P6_9BURK</name>
<dbReference type="Gene3D" id="3.30.2020.30">
    <property type="match status" value="1"/>
</dbReference>
<keyword evidence="5" id="KW-1185">Reference proteome</keyword>